<dbReference type="AlphaFoldDB" id="A0A6P4XS79"/>
<feature type="region of interest" description="Disordered" evidence="18">
    <location>
        <begin position="1"/>
        <end position="76"/>
    </location>
</feature>
<keyword evidence="14" id="KW-0968">Cytoplasmic vesicle</keyword>
<dbReference type="FunFam" id="3.80.10.10:FF:000238">
    <property type="entry name" value="Leucine rich repeats and guanylate kinase domain containing"/>
    <property type="match status" value="1"/>
</dbReference>
<feature type="compositionally biased region" description="Low complexity" evidence="18">
    <location>
        <begin position="742"/>
        <end position="751"/>
    </location>
</feature>
<evidence type="ECO:0000313" key="21">
    <source>
        <dbReference type="RefSeq" id="XP_019619475.1"/>
    </source>
</evidence>
<feature type="compositionally biased region" description="Basic and acidic residues" evidence="18">
    <location>
        <begin position="842"/>
        <end position="853"/>
    </location>
</feature>
<evidence type="ECO:0000256" key="7">
    <source>
        <dbReference type="ARBA" id="ARBA00022741"/>
    </source>
</evidence>
<feature type="region of interest" description="Disordered" evidence="18">
    <location>
        <begin position="677"/>
        <end position="853"/>
    </location>
</feature>
<comment type="function">
    <text evidence="15">Involved in multiple aspects of sperm assembly including acrosome attachment, shaping of the sperm head and in the early aspects of axoneme development. Not essential for primary cilium biogenesis.</text>
</comment>
<gene>
    <name evidence="21" type="primary">LOC109466243</name>
</gene>
<dbReference type="Gene3D" id="3.80.10.10">
    <property type="entry name" value="Ribonuclease Inhibitor"/>
    <property type="match status" value="2"/>
</dbReference>
<dbReference type="InterPro" id="IPR008145">
    <property type="entry name" value="GK/Ca_channel_bsu"/>
</dbReference>
<keyword evidence="20" id="KW-1185">Reference proteome</keyword>
<dbReference type="Gene3D" id="3.40.50.300">
    <property type="entry name" value="P-loop containing nucleotide triphosphate hydrolases"/>
    <property type="match status" value="1"/>
</dbReference>
<feature type="compositionally biased region" description="Polar residues" evidence="18">
    <location>
        <begin position="580"/>
        <end position="595"/>
    </location>
</feature>
<evidence type="ECO:0000256" key="3">
    <source>
        <dbReference type="ARBA" id="ARBA00022490"/>
    </source>
</evidence>
<dbReference type="InterPro" id="IPR032675">
    <property type="entry name" value="LRR_dom_sf"/>
</dbReference>
<keyword evidence="5" id="KW-0808">Transferase</keyword>
<keyword evidence="4" id="KW-0433">Leucine-rich repeat</keyword>
<dbReference type="Pfam" id="PF12799">
    <property type="entry name" value="LRR_4"/>
    <property type="match status" value="1"/>
</dbReference>
<accession>A0A6P4XS79</accession>
<dbReference type="SUPFAM" id="SSF52058">
    <property type="entry name" value="L domain-like"/>
    <property type="match status" value="1"/>
</dbReference>
<evidence type="ECO:0000313" key="20">
    <source>
        <dbReference type="Proteomes" id="UP000515135"/>
    </source>
</evidence>
<dbReference type="GeneID" id="109466243"/>
<keyword evidence="11" id="KW-0744">Spermatogenesis</keyword>
<evidence type="ECO:0000256" key="1">
    <source>
        <dbReference type="ARBA" id="ARBA00004120"/>
    </source>
</evidence>
<feature type="compositionally biased region" description="Polar residues" evidence="18">
    <location>
        <begin position="752"/>
        <end position="765"/>
    </location>
</feature>
<dbReference type="PANTHER" id="PTHR23117">
    <property type="entry name" value="GUANYLATE KINASE-RELATED"/>
    <property type="match status" value="1"/>
</dbReference>
<protein>
    <recommendedName>
        <fullName evidence="17">Leucine-rich repeat and guanylate kinase domain-containing protein</fullName>
    </recommendedName>
</protein>
<dbReference type="FunFam" id="3.40.50.300:FF:000828">
    <property type="entry name" value="leucine-rich repeat and guanylate kinase domain-containing protein-like"/>
    <property type="match status" value="1"/>
</dbReference>
<keyword evidence="12" id="KW-0206">Cytoskeleton</keyword>
<dbReference type="KEGG" id="bbel:109466243"/>
<evidence type="ECO:0000256" key="17">
    <source>
        <dbReference type="ARBA" id="ARBA00071205"/>
    </source>
</evidence>
<evidence type="ECO:0000256" key="16">
    <source>
        <dbReference type="ARBA" id="ARBA00062266"/>
    </source>
</evidence>
<keyword evidence="3" id="KW-0963">Cytoplasm</keyword>
<keyword evidence="13" id="KW-0966">Cell projection</keyword>
<dbReference type="SMART" id="SM00072">
    <property type="entry name" value="GuKc"/>
    <property type="match status" value="1"/>
</dbReference>
<dbReference type="PROSITE" id="PS51450">
    <property type="entry name" value="LRR"/>
    <property type="match status" value="6"/>
</dbReference>
<feature type="domain" description="Guanylate kinase-like" evidence="19">
    <location>
        <begin position="386"/>
        <end position="569"/>
    </location>
</feature>
<proteinExistence type="predicted"/>
<dbReference type="GO" id="GO:0005829">
    <property type="term" value="C:cytosol"/>
    <property type="evidence" value="ECO:0007669"/>
    <property type="project" value="TreeGrafter"/>
</dbReference>
<dbReference type="InterPro" id="IPR027417">
    <property type="entry name" value="P-loop_NTPase"/>
</dbReference>
<dbReference type="SUPFAM" id="SSF52540">
    <property type="entry name" value="P-loop containing nucleoside triphosphate hydrolases"/>
    <property type="match status" value="1"/>
</dbReference>
<dbReference type="InterPro" id="IPR008144">
    <property type="entry name" value="Guanylate_kin-like_dom"/>
</dbReference>
<name>A0A6P4XS79_BRABE</name>
<dbReference type="FunFam" id="3.80.10.10:FF:000191">
    <property type="entry name" value="Leucine rich repeats and guanylate kinase domain containing"/>
    <property type="match status" value="1"/>
</dbReference>
<evidence type="ECO:0000256" key="6">
    <source>
        <dbReference type="ARBA" id="ARBA00022737"/>
    </source>
</evidence>
<dbReference type="PROSITE" id="PS50052">
    <property type="entry name" value="GUANYLATE_KINASE_2"/>
    <property type="match status" value="1"/>
</dbReference>
<feature type="compositionally biased region" description="Acidic residues" evidence="18">
    <location>
        <begin position="58"/>
        <end position="70"/>
    </location>
</feature>
<dbReference type="GO" id="GO:0007283">
    <property type="term" value="P:spermatogenesis"/>
    <property type="evidence" value="ECO:0007669"/>
    <property type="project" value="UniProtKB-KW"/>
</dbReference>
<evidence type="ECO:0000259" key="19">
    <source>
        <dbReference type="PROSITE" id="PS50052"/>
    </source>
</evidence>
<evidence type="ECO:0000256" key="5">
    <source>
        <dbReference type="ARBA" id="ARBA00022679"/>
    </source>
</evidence>
<evidence type="ECO:0000256" key="14">
    <source>
        <dbReference type="ARBA" id="ARBA00023329"/>
    </source>
</evidence>
<dbReference type="GO" id="GO:0001669">
    <property type="term" value="C:acrosomal vesicle"/>
    <property type="evidence" value="ECO:0007669"/>
    <property type="project" value="UniProtKB-SubCell"/>
</dbReference>
<dbReference type="Proteomes" id="UP000515135">
    <property type="component" value="Unplaced"/>
</dbReference>
<dbReference type="GO" id="GO:0004385">
    <property type="term" value="F:GMP kinase activity"/>
    <property type="evidence" value="ECO:0007669"/>
    <property type="project" value="TreeGrafter"/>
</dbReference>
<dbReference type="Pfam" id="PF13516">
    <property type="entry name" value="LRR_6"/>
    <property type="match status" value="1"/>
</dbReference>
<dbReference type="InterPro" id="IPR001611">
    <property type="entry name" value="Leu-rich_rpt"/>
</dbReference>
<evidence type="ECO:0000256" key="18">
    <source>
        <dbReference type="SAM" id="MobiDB-lite"/>
    </source>
</evidence>
<dbReference type="OrthoDB" id="6334211at2759"/>
<feature type="region of interest" description="Disordered" evidence="18">
    <location>
        <begin position="580"/>
        <end position="649"/>
    </location>
</feature>
<keyword evidence="6" id="KW-0677">Repeat</keyword>
<evidence type="ECO:0000256" key="11">
    <source>
        <dbReference type="ARBA" id="ARBA00022871"/>
    </source>
</evidence>
<evidence type="ECO:0000256" key="2">
    <source>
        <dbReference type="ARBA" id="ARBA00004218"/>
    </source>
</evidence>
<dbReference type="Pfam" id="PF00625">
    <property type="entry name" value="Guanylate_kin"/>
    <property type="match status" value="1"/>
</dbReference>
<evidence type="ECO:0000256" key="9">
    <source>
        <dbReference type="ARBA" id="ARBA00022782"/>
    </source>
</evidence>
<feature type="compositionally biased region" description="Polar residues" evidence="18">
    <location>
        <begin position="713"/>
        <end position="732"/>
    </location>
</feature>
<comment type="subunit">
    <text evidence="16">Interacts (via guanylate kinase-like domain) with RIMBP3 (via coiled-coil region). Interacts (via guanylate kinase-like domain) with HOOK2. Interacts (via LRRCT domain) with KLC3. Interacts with HOOK1 and HOOK3.</text>
</comment>
<evidence type="ECO:0000256" key="15">
    <source>
        <dbReference type="ARBA" id="ARBA00054148"/>
    </source>
</evidence>
<dbReference type="CDD" id="cd00071">
    <property type="entry name" value="GMPK"/>
    <property type="match status" value="1"/>
</dbReference>
<keyword evidence="9" id="KW-0221">Differentiation</keyword>
<keyword evidence="8" id="KW-0418">Kinase</keyword>
<comment type="subcellular location">
    <subcellularLocation>
        <location evidence="1">Cytoplasm</location>
        <location evidence="1">Cytoskeleton</location>
        <location evidence="1">Cilium basal body</location>
    </subcellularLocation>
    <subcellularLocation>
        <location evidence="2">Cytoplasmic vesicle</location>
        <location evidence="2">Secretory vesicle</location>
        <location evidence="2">Acrosome</location>
    </subcellularLocation>
</comment>
<dbReference type="SMART" id="SM00365">
    <property type="entry name" value="LRR_SD22"/>
    <property type="match status" value="7"/>
</dbReference>
<dbReference type="PANTHER" id="PTHR23117:SF18">
    <property type="entry name" value="LEUCINE-RICH REPEAT AND GUANYLATE KINASE DOMAIN-CONTAINING PROTEIN"/>
    <property type="match status" value="1"/>
</dbReference>
<evidence type="ECO:0000256" key="4">
    <source>
        <dbReference type="ARBA" id="ARBA00022614"/>
    </source>
</evidence>
<organism evidence="20 21">
    <name type="scientific">Branchiostoma belcheri</name>
    <name type="common">Amphioxus</name>
    <dbReference type="NCBI Taxonomy" id="7741"/>
    <lineage>
        <taxon>Eukaryota</taxon>
        <taxon>Metazoa</taxon>
        <taxon>Chordata</taxon>
        <taxon>Cephalochordata</taxon>
        <taxon>Leptocardii</taxon>
        <taxon>Amphioxiformes</taxon>
        <taxon>Branchiostomatidae</taxon>
        <taxon>Branchiostoma</taxon>
    </lineage>
</organism>
<reference evidence="21" key="1">
    <citation type="submission" date="2025-08" db="UniProtKB">
        <authorList>
            <consortium name="RefSeq"/>
        </authorList>
    </citation>
    <scope>IDENTIFICATION</scope>
    <source>
        <tissue evidence="21">Gonad</tissue>
    </source>
</reference>
<dbReference type="GO" id="GO:0030154">
    <property type="term" value="P:cell differentiation"/>
    <property type="evidence" value="ECO:0007669"/>
    <property type="project" value="UniProtKB-KW"/>
</dbReference>
<evidence type="ECO:0000256" key="8">
    <source>
        <dbReference type="ARBA" id="ARBA00022777"/>
    </source>
</evidence>
<keyword evidence="10" id="KW-0067">ATP-binding</keyword>
<keyword evidence="7" id="KW-0547">Nucleotide-binding</keyword>
<sequence length="853" mass="93130">MADTDGIWSQHGGMDGLPPSDPPEISFGAPNVFQVGTSDSPASELPDSALGYGVPYIPDDDDDSQEEEGPELSPDGILDEETVAQGLSNLGKAAGGTSQVFLHLTLPGYNLADISLLQDYVHLQRLEMPYNQITDLSALSCMTHLLYLDVSHNELRDLLNFEPPINLKEVDYSYNKLETIQDLSEHKALTKLTLDNNNITEISGLSNCRQLRELSIAHNNLQKISGLDHLKIKYLSLRGNNIKKIENLETLVYLQVLNLSGNAISSMAGLEGHNYLESVDLDDNEVSNIVEVQYLVDLRLLTDLNLMRNPIQGLPDYRLSILFKLQQLSTLDRKRAEVEEKVQAINMFNPPQEVIAAQDHIRNMVYSFLTASRVYDSTLPSIETPYPMLVLTGPQGSGKRELAQRLVQDFPDYFGYGISHTTRPPKTGEEDNKDYHFVSMDRFENLIRQGKFIQTCQYAGHLYGLTMDAVEAVAKEGLACVVHMELEGVMTLKNTYFEPRYVLIIPATRQYLSERLSSREGIHQDEVAYNITRWNTYVDTNQTCPGFFDMAIDSDDLGQAYTNLRKLVMDYLGISDAASSETSTIDGDSRSQSATEVKDGTMTGVTSTNSATRATKWSKPTGSISMDMEMGGGAARTYSGQLRKMEPKKTPVEEASYARRSAAAKAAIITGIVPNPYQQLMQRPPGTAPSNTLDQDGLGDHDQPRPATAPIDASTSFLSMQANTSRAQQGSVDSSSDESEESASLSDLSSARQFSAAGSSDTSEQGEGGYAERVEGLDLAALENALSDQGSLTSPPAAPRPGSAGSGQMSLPGSRPGSAQDPVTSRPGSNLKPVLPPIPSHRGAEQDKSLPDF</sequence>
<evidence type="ECO:0000256" key="13">
    <source>
        <dbReference type="ARBA" id="ARBA00023273"/>
    </source>
</evidence>
<evidence type="ECO:0000256" key="10">
    <source>
        <dbReference type="ARBA" id="ARBA00022840"/>
    </source>
</evidence>
<dbReference type="RefSeq" id="XP_019619475.1">
    <property type="nucleotide sequence ID" value="XM_019763916.1"/>
</dbReference>
<evidence type="ECO:0000256" key="12">
    <source>
        <dbReference type="ARBA" id="ARBA00023212"/>
    </source>
</evidence>
<dbReference type="InterPro" id="IPR025875">
    <property type="entry name" value="Leu-rich_rpt_4"/>
</dbReference>
<feature type="compositionally biased region" description="Polar residues" evidence="18">
    <location>
        <begin position="603"/>
        <end position="624"/>
    </location>
</feature>
<dbReference type="Pfam" id="PF14580">
    <property type="entry name" value="LRR_9"/>
    <property type="match status" value="1"/>
</dbReference>
<dbReference type="GO" id="GO:0005524">
    <property type="term" value="F:ATP binding"/>
    <property type="evidence" value="ECO:0007669"/>
    <property type="project" value="UniProtKB-KW"/>
</dbReference>